<organism evidence="1 2">
    <name type="scientific">Populus alba</name>
    <name type="common">White poplar</name>
    <dbReference type="NCBI Taxonomy" id="43335"/>
    <lineage>
        <taxon>Eukaryota</taxon>
        <taxon>Viridiplantae</taxon>
        <taxon>Streptophyta</taxon>
        <taxon>Embryophyta</taxon>
        <taxon>Tracheophyta</taxon>
        <taxon>Spermatophyta</taxon>
        <taxon>Magnoliopsida</taxon>
        <taxon>eudicotyledons</taxon>
        <taxon>Gunneridae</taxon>
        <taxon>Pentapetalae</taxon>
        <taxon>rosids</taxon>
        <taxon>fabids</taxon>
        <taxon>Malpighiales</taxon>
        <taxon>Salicaceae</taxon>
        <taxon>Saliceae</taxon>
        <taxon>Populus</taxon>
    </lineage>
</organism>
<proteinExistence type="predicted"/>
<name>A0ACC4CQC8_POPAL</name>
<evidence type="ECO:0000313" key="1">
    <source>
        <dbReference type="EMBL" id="KAL3599433.1"/>
    </source>
</evidence>
<comment type="caution">
    <text evidence="1">The sequence shown here is derived from an EMBL/GenBank/DDBJ whole genome shotgun (WGS) entry which is preliminary data.</text>
</comment>
<protein>
    <submittedName>
        <fullName evidence="1">Uncharacterized protein</fullName>
    </submittedName>
</protein>
<dbReference type="EMBL" id="RCHU02000003">
    <property type="protein sequence ID" value="KAL3599433.1"/>
    <property type="molecule type" value="Genomic_DNA"/>
</dbReference>
<sequence length="261" mass="27640">METPIPCSAEEEHVFRSQHPAVPVVPDITLPDFVLQDAELALTSLGLRKGHVVIVALPNVAEYGIVALGIMASGGVFSGANQHYLLRCGHIKNSIFNGVLGILVKGLGLPIIVLGEMCISTAMNWNELLDAADRSGDILAREEVHQSVLCALPFSSGTTGMSKGVMLTHRNLVANLCSSLFSVDPETVGHVAPLGLIPFFHTYGITGICCATVRNKGKVVVMGRFELRTFLNTLITQEVNFAPIVPPTGSSSTGPGAARCL</sequence>
<evidence type="ECO:0000313" key="2">
    <source>
        <dbReference type="Proteomes" id="UP000309997"/>
    </source>
</evidence>
<keyword evidence="2" id="KW-1185">Reference proteome</keyword>
<accession>A0ACC4CQC8</accession>
<dbReference type="Proteomes" id="UP000309997">
    <property type="component" value="Unassembled WGS sequence"/>
</dbReference>
<reference evidence="1 2" key="1">
    <citation type="journal article" date="2024" name="Plant Biotechnol. J.">
        <title>Genome and CRISPR/Cas9 system of a widespread forest tree (Populus alba) in the world.</title>
        <authorList>
            <person name="Liu Y.J."/>
            <person name="Jiang P.F."/>
            <person name="Han X.M."/>
            <person name="Li X.Y."/>
            <person name="Wang H.M."/>
            <person name="Wang Y.J."/>
            <person name="Wang X.X."/>
            <person name="Zeng Q.Y."/>
        </authorList>
    </citation>
    <scope>NUCLEOTIDE SEQUENCE [LARGE SCALE GENOMIC DNA]</scope>
    <source>
        <strain evidence="2">cv. PAL-ZL1</strain>
    </source>
</reference>
<gene>
    <name evidence="1" type="ORF">D5086_007351</name>
</gene>